<evidence type="ECO:0000256" key="3">
    <source>
        <dbReference type="ARBA" id="ARBA00022692"/>
    </source>
</evidence>
<dbReference type="InterPro" id="IPR002549">
    <property type="entry name" value="AI-2E-like"/>
</dbReference>
<feature type="transmembrane region" description="Helical" evidence="6">
    <location>
        <begin position="295"/>
        <end position="317"/>
    </location>
</feature>
<feature type="transmembrane region" description="Helical" evidence="6">
    <location>
        <begin position="228"/>
        <end position="250"/>
    </location>
</feature>
<dbReference type="Proteomes" id="UP000323708">
    <property type="component" value="Unassembled WGS sequence"/>
</dbReference>
<organism evidence="7 8">
    <name type="scientific">Pseudohalioglobus sediminis</name>
    <dbReference type="NCBI Taxonomy" id="2606449"/>
    <lineage>
        <taxon>Bacteria</taxon>
        <taxon>Pseudomonadati</taxon>
        <taxon>Pseudomonadota</taxon>
        <taxon>Gammaproteobacteria</taxon>
        <taxon>Cellvibrionales</taxon>
        <taxon>Halieaceae</taxon>
        <taxon>Pseudohalioglobus</taxon>
    </lineage>
</organism>
<keyword evidence="4 6" id="KW-1133">Transmembrane helix</keyword>
<evidence type="ECO:0000256" key="6">
    <source>
        <dbReference type="SAM" id="Phobius"/>
    </source>
</evidence>
<feature type="transmembrane region" description="Helical" evidence="6">
    <location>
        <begin position="150"/>
        <end position="168"/>
    </location>
</feature>
<keyword evidence="3 6" id="KW-0812">Transmembrane</keyword>
<dbReference type="RefSeq" id="WP_149612849.1">
    <property type="nucleotide sequence ID" value="NZ_VTUX01000010.1"/>
</dbReference>
<accession>A0A5B0WMV2</accession>
<dbReference type="EMBL" id="VTUX01000010">
    <property type="protein sequence ID" value="KAA1188384.1"/>
    <property type="molecule type" value="Genomic_DNA"/>
</dbReference>
<feature type="transmembrane region" description="Helical" evidence="6">
    <location>
        <begin position="65"/>
        <end position="88"/>
    </location>
</feature>
<feature type="transmembrane region" description="Helical" evidence="6">
    <location>
        <begin position="205"/>
        <end position="222"/>
    </location>
</feature>
<sequence>MSAKADTPSAHAVRDALLTLASLVVVLAGARYASNLVVPFLLAMFIAILLSSPIAMLGRRGLPRWLSVALVSLLALGVLGTVFVLLGASVKAFINALPAYQEQLTLLVDAWVQQLVDLGASIDRDDIASAFDPAGALGFLGSFLSGLGDTLSHFFLILFLVIFILGDAESFQRKMSGSDAAGSGRYYAGLQDLAAAMNNYITTKTLIGALTGVLITIGMALLDVRFALLWGFIAFLLNFVPNIGSVIAAVPPVLLSLLDQDPLTTGLMIALYLLVNTLVGNILEPRIMGRRMGLSALAVFLSLLFWGWMFGPVGMLLSVPLTMLIKFLAEQQPGSAWLGTLLSGDPQGASEAPAPDTVQDQL</sequence>
<gene>
    <name evidence="7" type="ORF">F0M18_17960</name>
</gene>
<dbReference type="PANTHER" id="PTHR21716">
    <property type="entry name" value="TRANSMEMBRANE PROTEIN"/>
    <property type="match status" value="1"/>
</dbReference>
<dbReference type="AlphaFoldDB" id="A0A5B0WMV2"/>
<keyword evidence="5 6" id="KW-0472">Membrane</keyword>
<keyword evidence="8" id="KW-1185">Reference proteome</keyword>
<feature type="transmembrane region" description="Helical" evidence="6">
    <location>
        <begin position="262"/>
        <end position="283"/>
    </location>
</feature>
<evidence type="ECO:0000256" key="4">
    <source>
        <dbReference type="ARBA" id="ARBA00022989"/>
    </source>
</evidence>
<evidence type="ECO:0000256" key="5">
    <source>
        <dbReference type="ARBA" id="ARBA00023136"/>
    </source>
</evidence>
<evidence type="ECO:0000256" key="1">
    <source>
        <dbReference type="ARBA" id="ARBA00004141"/>
    </source>
</evidence>
<evidence type="ECO:0000313" key="8">
    <source>
        <dbReference type="Proteomes" id="UP000323708"/>
    </source>
</evidence>
<reference evidence="7 8" key="1">
    <citation type="submission" date="2019-09" db="EMBL/GenBank/DDBJ databases">
        <authorList>
            <person name="Chen X.-Y."/>
        </authorList>
    </citation>
    <scope>NUCLEOTIDE SEQUENCE [LARGE SCALE GENOMIC DNA]</scope>
    <source>
        <strain evidence="7 8">NY5</strain>
    </source>
</reference>
<comment type="similarity">
    <text evidence="2">Belongs to the autoinducer-2 exporter (AI-2E) (TC 2.A.86) family.</text>
</comment>
<evidence type="ECO:0000313" key="7">
    <source>
        <dbReference type="EMBL" id="KAA1188384.1"/>
    </source>
</evidence>
<protein>
    <submittedName>
        <fullName evidence="7">AI-2E family transporter</fullName>
    </submittedName>
</protein>
<dbReference type="GO" id="GO:0016020">
    <property type="term" value="C:membrane"/>
    <property type="evidence" value="ECO:0007669"/>
    <property type="project" value="UniProtKB-SubCell"/>
</dbReference>
<dbReference type="Pfam" id="PF01594">
    <property type="entry name" value="AI-2E_transport"/>
    <property type="match status" value="1"/>
</dbReference>
<feature type="transmembrane region" description="Helical" evidence="6">
    <location>
        <begin position="36"/>
        <end position="58"/>
    </location>
</feature>
<comment type="subcellular location">
    <subcellularLocation>
        <location evidence="1">Membrane</location>
        <topology evidence="1">Multi-pass membrane protein</topology>
    </subcellularLocation>
</comment>
<proteinExistence type="inferred from homology"/>
<feature type="transmembrane region" description="Helical" evidence="6">
    <location>
        <begin position="12"/>
        <end position="30"/>
    </location>
</feature>
<name>A0A5B0WMV2_9GAMM</name>
<dbReference type="PANTHER" id="PTHR21716:SF64">
    <property type="entry name" value="AI-2 TRANSPORT PROTEIN TQSA"/>
    <property type="match status" value="1"/>
</dbReference>
<dbReference type="GO" id="GO:0055085">
    <property type="term" value="P:transmembrane transport"/>
    <property type="evidence" value="ECO:0007669"/>
    <property type="project" value="TreeGrafter"/>
</dbReference>
<comment type="caution">
    <text evidence="7">The sequence shown here is derived from an EMBL/GenBank/DDBJ whole genome shotgun (WGS) entry which is preliminary data.</text>
</comment>
<evidence type="ECO:0000256" key="2">
    <source>
        <dbReference type="ARBA" id="ARBA00009773"/>
    </source>
</evidence>